<evidence type="ECO:0000256" key="1">
    <source>
        <dbReference type="SAM" id="Phobius"/>
    </source>
</evidence>
<proteinExistence type="predicted"/>
<sequence length="361" mass="40841">MKSYINKIRSPVKREGAAKYLRITLVSFAISVIFTRIFLQATGFPQLGGPNGHIAHVLFGGLMLFVSSLLPLIFSNRSVLVISSIISGVGVGLFIDEVGKFLTVNNDYFYPPAMPIIYAFFLLVVLIYIQVKRIILPDPRTELYRALDSLQEVLDYDLDNQELARLRDRLQKVSDQDYYPALSDLAKSLNAYLKAEAQVVPQHKGFIEKSIVKLAEIEERIFTRRILKIILIVGFSVFGIVSFFDLVTAFLAFLSPDYLFRLVSTLVSQGRIISDAAVSWFLVRLVLQGIVGLLLLLAAVFLARGFERRAVNFGYFGILVSLTTVNLLVFYFDQFKAIYGTIAQILLLLVVVTYRRRFFYS</sequence>
<feature type="transmembrane region" description="Helical" evidence="1">
    <location>
        <begin position="281"/>
        <end position="303"/>
    </location>
</feature>
<comment type="caution">
    <text evidence="2">The sequence shown here is derived from an EMBL/GenBank/DDBJ whole genome shotgun (WGS) entry which is preliminary data.</text>
</comment>
<organism evidence="2 3">
    <name type="scientific">Candidatus Woesebacteria bacterium GWA1_41_8</name>
    <dbReference type="NCBI Taxonomy" id="1802471"/>
    <lineage>
        <taxon>Bacteria</taxon>
        <taxon>Candidatus Woeseibacteriota</taxon>
    </lineage>
</organism>
<accession>A0A1F7WG60</accession>
<feature type="transmembrane region" description="Helical" evidence="1">
    <location>
        <begin position="20"/>
        <end position="41"/>
    </location>
</feature>
<keyword evidence="1" id="KW-1133">Transmembrane helix</keyword>
<dbReference type="EMBL" id="MGFJ01000039">
    <property type="protein sequence ID" value="OGM01793.1"/>
    <property type="molecule type" value="Genomic_DNA"/>
</dbReference>
<evidence type="ECO:0000313" key="2">
    <source>
        <dbReference type="EMBL" id="OGM01793.1"/>
    </source>
</evidence>
<dbReference type="Proteomes" id="UP000176198">
    <property type="component" value="Unassembled WGS sequence"/>
</dbReference>
<dbReference type="AlphaFoldDB" id="A0A1F7WG60"/>
<name>A0A1F7WG60_9BACT</name>
<feature type="transmembrane region" description="Helical" evidence="1">
    <location>
        <begin position="79"/>
        <end position="96"/>
    </location>
</feature>
<reference evidence="2 3" key="1">
    <citation type="journal article" date="2016" name="Nat. Commun.">
        <title>Thousands of microbial genomes shed light on interconnected biogeochemical processes in an aquifer system.</title>
        <authorList>
            <person name="Anantharaman K."/>
            <person name="Brown C.T."/>
            <person name="Hug L.A."/>
            <person name="Sharon I."/>
            <person name="Castelle C.J."/>
            <person name="Probst A.J."/>
            <person name="Thomas B.C."/>
            <person name="Singh A."/>
            <person name="Wilkins M.J."/>
            <person name="Karaoz U."/>
            <person name="Brodie E.L."/>
            <person name="Williams K.H."/>
            <person name="Hubbard S.S."/>
            <person name="Banfield J.F."/>
        </authorList>
    </citation>
    <scope>NUCLEOTIDE SEQUENCE [LARGE SCALE GENOMIC DNA]</scope>
</reference>
<keyword evidence="1" id="KW-0472">Membrane</keyword>
<feature type="transmembrane region" description="Helical" evidence="1">
    <location>
        <begin position="53"/>
        <end position="72"/>
    </location>
</feature>
<dbReference type="STRING" id="1802471.A2115_03590"/>
<keyword evidence="1" id="KW-0812">Transmembrane</keyword>
<feature type="transmembrane region" description="Helical" evidence="1">
    <location>
        <begin position="310"/>
        <end position="331"/>
    </location>
</feature>
<feature type="transmembrane region" description="Helical" evidence="1">
    <location>
        <begin position="337"/>
        <end position="354"/>
    </location>
</feature>
<feature type="transmembrane region" description="Helical" evidence="1">
    <location>
        <begin position="108"/>
        <end position="129"/>
    </location>
</feature>
<feature type="transmembrane region" description="Helical" evidence="1">
    <location>
        <begin position="229"/>
        <end position="254"/>
    </location>
</feature>
<evidence type="ECO:0000313" key="3">
    <source>
        <dbReference type="Proteomes" id="UP000176198"/>
    </source>
</evidence>
<gene>
    <name evidence="2" type="ORF">A2115_03590</name>
</gene>
<protein>
    <submittedName>
        <fullName evidence="2">Uncharacterized protein</fullName>
    </submittedName>
</protein>